<organism evidence="2">
    <name type="scientific">freshwater metagenome</name>
    <dbReference type="NCBI Taxonomy" id="449393"/>
    <lineage>
        <taxon>unclassified sequences</taxon>
        <taxon>metagenomes</taxon>
        <taxon>ecological metagenomes</taxon>
    </lineage>
</organism>
<evidence type="ECO:0000313" key="2">
    <source>
        <dbReference type="EMBL" id="CAB4549713.1"/>
    </source>
</evidence>
<dbReference type="InterPro" id="IPR050426">
    <property type="entry name" value="Glycosyltransferase_28"/>
</dbReference>
<dbReference type="CDD" id="cd03784">
    <property type="entry name" value="GT1_Gtf-like"/>
    <property type="match status" value="1"/>
</dbReference>
<dbReference type="PANTHER" id="PTHR48050">
    <property type="entry name" value="STEROL 3-BETA-GLUCOSYLTRANSFERASE"/>
    <property type="match status" value="1"/>
</dbReference>
<evidence type="ECO:0000259" key="1">
    <source>
        <dbReference type="Pfam" id="PF06722"/>
    </source>
</evidence>
<dbReference type="GO" id="GO:0008194">
    <property type="term" value="F:UDP-glycosyltransferase activity"/>
    <property type="evidence" value="ECO:0007669"/>
    <property type="project" value="InterPro"/>
</dbReference>
<dbReference type="GO" id="GO:0016758">
    <property type="term" value="F:hexosyltransferase activity"/>
    <property type="evidence" value="ECO:0007669"/>
    <property type="project" value="UniProtKB-ARBA"/>
</dbReference>
<name>A0A6J6CHR6_9ZZZZ</name>
<dbReference type="PANTHER" id="PTHR48050:SF13">
    <property type="entry name" value="STEROL 3-BETA-GLUCOSYLTRANSFERASE UGT80A2"/>
    <property type="match status" value="1"/>
</dbReference>
<proteinExistence type="predicted"/>
<reference evidence="2" key="1">
    <citation type="submission" date="2020-05" db="EMBL/GenBank/DDBJ databases">
        <authorList>
            <person name="Chiriac C."/>
            <person name="Salcher M."/>
            <person name="Ghai R."/>
            <person name="Kavagutti S V."/>
        </authorList>
    </citation>
    <scope>NUCLEOTIDE SEQUENCE</scope>
</reference>
<feature type="domain" description="Erythromycin biosynthesis protein CIII-like C-terminal" evidence="1">
    <location>
        <begin position="309"/>
        <end position="418"/>
    </location>
</feature>
<protein>
    <submittedName>
        <fullName evidence="2">Unannotated protein</fullName>
    </submittedName>
</protein>
<dbReference type="Pfam" id="PF06722">
    <property type="entry name" value="EryCIII-like_C"/>
    <property type="match status" value="1"/>
</dbReference>
<dbReference type="InterPro" id="IPR010610">
    <property type="entry name" value="EryCIII-like_C"/>
</dbReference>
<sequence length="430" mass="44004">MTLLVVSPDYASHLLPLLQIARRWLGTRGEVVVATGPATRHLVEAAGVAWTDLRLGRGRNAGVIEVADQPAGEDAHLQAFFDATRAGPIATLTYQADARRHDLLYDPDGVLDRLGEIVRDVRPERVVVDHVAFGARLALHALGVPAVSVVLGHPSALPAPGEVYGLPSAWPAAITPDPTELETLRRRCRESVDELAAAAAEVLARRAPGRPPIGDLTSRPSPDGLPTVYASPLALHDPARALPPRSVFVGSLARAESIGETVLPAGDGPLVLVALGSFLGARDDVLATAVRAANQAGWRLAIATGSTPVERLGALPPGALVARHLPQVALLGHADVFVNHGGNGSVTEAAAAGVPQVVLPFSTDQFALAAAVESAGVGSALSPNGLTVEQLVASVTSALAPSVRRRAGELAEEVASSGGAAAAVAAIAAG</sequence>
<dbReference type="EMBL" id="CAEZSR010000024">
    <property type="protein sequence ID" value="CAB4549713.1"/>
    <property type="molecule type" value="Genomic_DNA"/>
</dbReference>
<accession>A0A6J6CHR6</accession>
<dbReference type="SUPFAM" id="SSF53756">
    <property type="entry name" value="UDP-Glycosyltransferase/glycogen phosphorylase"/>
    <property type="match status" value="1"/>
</dbReference>
<gene>
    <name evidence="2" type="ORF">UFOPK1493_00954</name>
</gene>
<dbReference type="InterPro" id="IPR002213">
    <property type="entry name" value="UDP_glucos_trans"/>
</dbReference>
<dbReference type="Gene3D" id="3.40.50.2000">
    <property type="entry name" value="Glycogen Phosphorylase B"/>
    <property type="match status" value="2"/>
</dbReference>
<dbReference type="AlphaFoldDB" id="A0A6J6CHR6"/>